<keyword evidence="3" id="KW-1185">Reference proteome</keyword>
<reference evidence="2 3" key="1">
    <citation type="submission" date="2014-10" db="EMBL/GenBank/DDBJ databases">
        <title>Draft genome of the hookworm Ancylostoma caninum.</title>
        <authorList>
            <person name="Mitreva M."/>
        </authorList>
    </citation>
    <scope>NUCLEOTIDE SEQUENCE [LARGE SCALE GENOMIC DNA]</scope>
    <source>
        <strain evidence="2 3">Baltimore</strain>
    </source>
</reference>
<dbReference type="AlphaFoldDB" id="A0A368FDL4"/>
<evidence type="ECO:0000313" key="3">
    <source>
        <dbReference type="Proteomes" id="UP000252519"/>
    </source>
</evidence>
<protein>
    <submittedName>
        <fullName evidence="2">Uncharacterized protein</fullName>
    </submittedName>
</protein>
<organism evidence="2 3">
    <name type="scientific">Ancylostoma caninum</name>
    <name type="common">Dog hookworm</name>
    <dbReference type="NCBI Taxonomy" id="29170"/>
    <lineage>
        <taxon>Eukaryota</taxon>
        <taxon>Metazoa</taxon>
        <taxon>Ecdysozoa</taxon>
        <taxon>Nematoda</taxon>
        <taxon>Chromadorea</taxon>
        <taxon>Rhabditida</taxon>
        <taxon>Rhabditina</taxon>
        <taxon>Rhabditomorpha</taxon>
        <taxon>Strongyloidea</taxon>
        <taxon>Ancylostomatidae</taxon>
        <taxon>Ancylostomatinae</taxon>
        <taxon>Ancylostoma</taxon>
    </lineage>
</organism>
<feature type="region of interest" description="Disordered" evidence="1">
    <location>
        <begin position="140"/>
        <end position="168"/>
    </location>
</feature>
<dbReference type="Proteomes" id="UP000252519">
    <property type="component" value="Unassembled WGS sequence"/>
</dbReference>
<accession>A0A368FDL4</accession>
<name>A0A368FDL4_ANCCA</name>
<evidence type="ECO:0000256" key="1">
    <source>
        <dbReference type="SAM" id="MobiDB-lite"/>
    </source>
</evidence>
<comment type="caution">
    <text evidence="2">The sequence shown here is derived from an EMBL/GenBank/DDBJ whole genome shotgun (WGS) entry which is preliminary data.</text>
</comment>
<gene>
    <name evidence="2" type="ORF">ANCCAN_25288</name>
</gene>
<proteinExistence type="predicted"/>
<feature type="region of interest" description="Disordered" evidence="1">
    <location>
        <begin position="94"/>
        <end position="119"/>
    </location>
</feature>
<dbReference type="OrthoDB" id="5874867at2759"/>
<evidence type="ECO:0000313" key="2">
    <source>
        <dbReference type="EMBL" id="RCN28960.1"/>
    </source>
</evidence>
<dbReference type="EMBL" id="JOJR01002213">
    <property type="protein sequence ID" value="RCN28960.1"/>
    <property type="molecule type" value="Genomic_DNA"/>
</dbReference>
<sequence>MLTLFHARTIDFKSPLMLFQYFRPPTTIATRRRILLSFHILIYALLKANQRENVLVWVRQGQCAILIDPMCSPVFFESELMLNGTPVTIKNRQLKATQSAPSKRALKSSRSHNDSMERRFSDSDYDLPLAHFAGASNDVSRRNGVRSSVKRKRGRRSSADGDYKGSDTEVPLSEIRRRYRSIRWADKLKRRRIDYTGMDWDE</sequence>
<feature type="compositionally biased region" description="Basic and acidic residues" evidence="1">
    <location>
        <begin position="157"/>
        <end position="167"/>
    </location>
</feature>